<proteinExistence type="predicted"/>
<keyword evidence="2" id="KW-1185">Reference proteome</keyword>
<evidence type="ECO:0000313" key="2">
    <source>
        <dbReference type="Proteomes" id="UP000249922"/>
    </source>
</evidence>
<gene>
    <name evidence="1" type="ORF">DPM13_09690</name>
</gene>
<sequence length="82" mass="9189">MVQRASTSYLPGFVAGFSADIIGFQRGFGHPMRIGYANSARFWEPCFWGINDARRARCSLAAPDSRRTAEQRLDHARLAATR</sequence>
<reference evidence="1 2" key="1">
    <citation type="submission" date="2018-06" db="EMBL/GenBank/DDBJ databases">
        <title>Complete genome sequence of Paracoccus mutanolyticus strain RSP-02 isolated from cellulosic waste.</title>
        <authorList>
            <person name="Amrutha R.N."/>
            <person name="Shrivastav A."/>
            <person name="Buddana S.K."/>
            <person name="Deshpande U."/>
            <person name="Prakasham R.S."/>
        </authorList>
    </citation>
    <scope>NUCLEOTIDE SEQUENCE [LARGE SCALE GENOMIC DNA]</scope>
    <source>
        <strain evidence="1 2">RSP-02</strain>
    </source>
</reference>
<name>A0ABM6WRS8_9RHOB</name>
<accession>A0ABM6WRS8</accession>
<dbReference type="EMBL" id="CP030239">
    <property type="protein sequence ID" value="AWX93284.1"/>
    <property type="molecule type" value="Genomic_DNA"/>
</dbReference>
<protein>
    <submittedName>
        <fullName evidence="1">Uncharacterized protein</fullName>
    </submittedName>
</protein>
<dbReference type="Proteomes" id="UP000249922">
    <property type="component" value="Chromosome"/>
</dbReference>
<evidence type="ECO:0000313" key="1">
    <source>
        <dbReference type="EMBL" id="AWX93284.1"/>
    </source>
</evidence>
<organism evidence="1 2">
    <name type="scientific">Paracoccus mutanolyticus</name>
    <dbReference type="NCBI Taxonomy" id="1499308"/>
    <lineage>
        <taxon>Bacteria</taxon>
        <taxon>Pseudomonadati</taxon>
        <taxon>Pseudomonadota</taxon>
        <taxon>Alphaproteobacteria</taxon>
        <taxon>Rhodobacterales</taxon>
        <taxon>Paracoccaceae</taxon>
        <taxon>Paracoccus</taxon>
    </lineage>
</organism>